<protein>
    <recommendedName>
        <fullName evidence="6">MADS-box domain-containing protein</fullName>
    </recommendedName>
</protein>
<dbReference type="GO" id="GO:0046983">
    <property type="term" value="F:protein dimerization activity"/>
    <property type="evidence" value="ECO:0007669"/>
    <property type="project" value="InterPro"/>
</dbReference>
<keyword evidence="2" id="KW-0805">Transcription regulation</keyword>
<dbReference type="Pfam" id="PF00319">
    <property type="entry name" value="SRF-TF"/>
    <property type="match status" value="1"/>
</dbReference>
<dbReference type="PROSITE" id="PS50066">
    <property type="entry name" value="MADS_BOX_2"/>
    <property type="match status" value="1"/>
</dbReference>
<dbReference type="InterPro" id="IPR036879">
    <property type="entry name" value="TF_MADSbox_sf"/>
</dbReference>
<evidence type="ECO:0000256" key="5">
    <source>
        <dbReference type="ARBA" id="ARBA00023242"/>
    </source>
</evidence>
<keyword evidence="8" id="KW-1185">Reference proteome</keyword>
<evidence type="ECO:0000259" key="6">
    <source>
        <dbReference type="PROSITE" id="PS50066"/>
    </source>
</evidence>
<dbReference type="GO" id="GO:0000978">
    <property type="term" value="F:RNA polymerase II cis-regulatory region sequence-specific DNA binding"/>
    <property type="evidence" value="ECO:0007669"/>
    <property type="project" value="TreeGrafter"/>
</dbReference>
<evidence type="ECO:0000313" key="7">
    <source>
        <dbReference type="EMBL" id="KAJ4835324.1"/>
    </source>
</evidence>
<keyword evidence="3" id="KW-0238">DNA-binding</keyword>
<evidence type="ECO:0000256" key="4">
    <source>
        <dbReference type="ARBA" id="ARBA00023163"/>
    </source>
</evidence>
<feature type="domain" description="MADS-box" evidence="6">
    <location>
        <begin position="1"/>
        <end position="50"/>
    </location>
</feature>
<dbReference type="EMBL" id="JAKUCV010004451">
    <property type="protein sequence ID" value="KAJ4835324.1"/>
    <property type="molecule type" value="Genomic_DNA"/>
</dbReference>
<accession>A0A9Q0FPG6</accession>
<reference evidence="7" key="2">
    <citation type="journal article" date="2023" name="Plants (Basel)">
        <title>Annotation of the Turnera subulata (Passifloraceae) Draft Genome Reveals the S-Locus Evolved after the Divergence of Turneroideae from Passifloroideae in a Stepwise Manner.</title>
        <authorList>
            <person name="Henning P.M."/>
            <person name="Roalson E.H."/>
            <person name="Mir W."/>
            <person name="McCubbin A.G."/>
            <person name="Shore J.S."/>
        </authorList>
    </citation>
    <scope>NUCLEOTIDE SEQUENCE</scope>
    <source>
        <strain evidence="7">F60SS</strain>
    </source>
</reference>
<comment type="subcellular location">
    <subcellularLocation>
        <location evidence="1">Nucleus</location>
    </subcellularLocation>
</comment>
<dbReference type="SUPFAM" id="SSF55455">
    <property type="entry name" value="SRF-like"/>
    <property type="match status" value="1"/>
</dbReference>
<dbReference type="AlphaFoldDB" id="A0A9Q0FPG6"/>
<sequence>MKARNNTITLRETALQRSVSLSKRRKGLFSKAVELCKDFNLQVSIAVVTSPPPNTKKKAYLFGHSSPEAIYEAFIGGINPPKAPDVATLRKASSISEQIIELKPLVDAAIKEKKKKAVVPEMFWDVVKEISRSESLGMLMEIKAALESLLNKTRNKLHNSRLLVPHVGPADFGSISPTVVDSSTVDDTPHQITSNNQSTLNQVSNELEDRDTDYRNIMDYISEIACGINDNVMEQNENAMQANDQLTNAMDLFSIVNSNVMEKNSIASQESSTHDFGDEFALDDNFLASDDEPLGITVAPYGSIGDYNFEDLPFDEEWLYKCLSKLT</sequence>
<evidence type="ECO:0000256" key="2">
    <source>
        <dbReference type="ARBA" id="ARBA00023015"/>
    </source>
</evidence>
<evidence type="ECO:0000256" key="1">
    <source>
        <dbReference type="ARBA" id="ARBA00004123"/>
    </source>
</evidence>
<name>A0A9Q0FPG6_9ROSI</name>
<dbReference type="InterPro" id="IPR002100">
    <property type="entry name" value="TF_MADSbox"/>
</dbReference>
<organism evidence="7 8">
    <name type="scientific">Turnera subulata</name>
    <dbReference type="NCBI Taxonomy" id="218843"/>
    <lineage>
        <taxon>Eukaryota</taxon>
        <taxon>Viridiplantae</taxon>
        <taxon>Streptophyta</taxon>
        <taxon>Embryophyta</taxon>
        <taxon>Tracheophyta</taxon>
        <taxon>Spermatophyta</taxon>
        <taxon>Magnoliopsida</taxon>
        <taxon>eudicotyledons</taxon>
        <taxon>Gunneridae</taxon>
        <taxon>Pentapetalae</taxon>
        <taxon>rosids</taxon>
        <taxon>fabids</taxon>
        <taxon>Malpighiales</taxon>
        <taxon>Passifloraceae</taxon>
        <taxon>Turnera</taxon>
    </lineage>
</organism>
<proteinExistence type="predicted"/>
<gene>
    <name evidence="7" type="ORF">Tsubulata_012786</name>
</gene>
<dbReference type="GO" id="GO:0005634">
    <property type="term" value="C:nucleus"/>
    <property type="evidence" value="ECO:0007669"/>
    <property type="project" value="UniProtKB-SubCell"/>
</dbReference>
<reference evidence="7" key="1">
    <citation type="submission" date="2022-02" db="EMBL/GenBank/DDBJ databases">
        <authorList>
            <person name="Henning P.M."/>
            <person name="McCubbin A.G."/>
            <person name="Shore J.S."/>
        </authorList>
    </citation>
    <scope>NUCLEOTIDE SEQUENCE</scope>
    <source>
        <strain evidence="7">F60SS</strain>
        <tissue evidence="7">Leaves</tissue>
    </source>
</reference>
<keyword evidence="5" id="KW-0539">Nucleus</keyword>
<keyword evidence="4" id="KW-0804">Transcription</keyword>
<dbReference type="Proteomes" id="UP001141552">
    <property type="component" value="Unassembled WGS sequence"/>
</dbReference>
<dbReference type="PANTHER" id="PTHR11945">
    <property type="entry name" value="MADS BOX PROTEIN"/>
    <property type="match status" value="1"/>
</dbReference>
<dbReference type="OrthoDB" id="852113at2759"/>
<comment type="caution">
    <text evidence="7">The sequence shown here is derived from an EMBL/GenBank/DDBJ whole genome shotgun (WGS) entry which is preliminary data.</text>
</comment>
<evidence type="ECO:0000256" key="3">
    <source>
        <dbReference type="ARBA" id="ARBA00023125"/>
    </source>
</evidence>
<dbReference type="GO" id="GO:0000981">
    <property type="term" value="F:DNA-binding transcription factor activity, RNA polymerase II-specific"/>
    <property type="evidence" value="ECO:0007669"/>
    <property type="project" value="TreeGrafter"/>
</dbReference>
<evidence type="ECO:0000313" key="8">
    <source>
        <dbReference type="Proteomes" id="UP001141552"/>
    </source>
</evidence>
<dbReference type="PANTHER" id="PTHR11945:SF529">
    <property type="entry name" value="MADS-BOX DOMAIN-CONTAINING PROTEIN"/>
    <property type="match status" value="1"/>
</dbReference>
<dbReference type="Gene3D" id="3.40.1810.10">
    <property type="entry name" value="Transcription factor, MADS-box"/>
    <property type="match status" value="1"/>
</dbReference>